<evidence type="ECO:0000313" key="2">
    <source>
        <dbReference type="EMBL" id="KAJ1188380.1"/>
    </source>
</evidence>
<evidence type="ECO:0000256" key="1">
    <source>
        <dbReference type="SAM" id="MobiDB-lite"/>
    </source>
</evidence>
<dbReference type="Proteomes" id="UP001066276">
    <property type="component" value="Chromosome 3_1"/>
</dbReference>
<accession>A0AAV7UH54</accession>
<sequence>MAAKNKKDDRSLQDMLKKPARGPRVKEDDDRSLDAEKSEGPVTCTFLEALFFSLHEELQVVKRDLYQQNYICFHGVPTAAEGTDLESYMTALFGFLLGDAETLAMKLRVGLLRQAQRPPPTFWYVCMTLA</sequence>
<dbReference type="AlphaFoldDB" id="A0AAV7UH54"/>
<feature type="compositionally biased region" description="Basic and acidic residues" evidence="1">
    <location>
        <begin position="24"/>
        <end position="38"/>
    </location>
</feature>
<gene>
    <name evidence="2" type="ORF">NDU88_005141</name>
</gene>
<comment type="caution">
    <text evidence="2">The sequence shown here is derived from an EMBL/GenBank/DDBJ whole genome shotgun (WGS) entry which is preliminary data.</text>
</comment>
<reference evidence="2" key="1">
    <citation type="journal article" date="2022" name="bioRxiv">
        <title>Sequencing and chromosome-scale assembly of the giantPleurodeles waltlgenome.</title>
        <authorList>
            <person name="Brown T."/>
            <person name="Elewa A."/>
            <person name="Iarovenko S."/>
            <person name="Subramanian E."/>
            <person name="Araus A.J."/>
            <person name="Petzold A."/>
            <person name="Susuki M."/>
            <person name="Suzuki K.-i.T."/>
            <person name="Hayashi T."/>
            <person name="Toyoda A."/>
            <person name="Oliveira C."/>
            <person name="Osipova E."/>
            <person name="Leigh N.D."/>
            <person name="Simon A."/>
            <person name="Yun M.H."/>
        </authorList>
    </citation>
    <scope>NUCLEOTIDE SEQUENCE</scope>
    <source>
        <strain evidence="2">20211129_DDA</strain>
        <tissue evidence="2">Liver</tissue>
    </source>
</reference>
<dbReference type="EMBL" id="JANPWB010000005">
    <property type="protein sequence ID" value="KAJ1188380.1"/>
    <property type="molecule type" value="Genomic_DNA"/>
</dbReference>
<keyword evidence="3" id="KW-1185">Reference proteome</keyword>
<organism evidence="2 3">
    <name type="scientific">Pleurodeles waltl</name>
    <name type="common">Iberian ribbed newt</name>
    <dbReference type="NCBI Taxonomy" id="8319"/>
    <lineage>
        <taxon>Eukaryota</taxon>
        <taxon>Metazoa</taxon>
        <taxon>Chordata</taxon>
        <taxon>Craniata</taxon>
        <taxon>Vertebrata</taxon>
        <taxon>Euteleostomi</taxon>
        <taxon>Amphibia</taxon>
        <taxon>Batrachia</taxon>
        <taxon>Caudata</taxon>
        <taxon>Salamandroidea</taxon>
        <taxon>Salamandridae</taxon>
        <taxon>Pleurodelinae</taxon>
        <taxon>Pleurodeles</taxon>
    </lineage>
</organism>
<protein>
    <submittedName>
        <fullName evidence="2">Uncharacterized protein</fullName>
    </submittedName>
</protein>
<feature type="region of interest" description="Disordered" evidence="1">
    <location>
        <begin position="1"/>
        <end position="38"/>
    </location>
</feature>
<feature type="compositionally biased region" description="Basic and acidic residues" evidence="1">
    <location>
        <begin position="1"/>
        <end position="17"/>
    </location>
</feature>
<name>A0AAV7UH54_PLEWA</name>
<proteinExistence type="predicted"/>
<evidence type="ECO:0000313" key="3">
    <source>
        <dbReference type="Proteomes" id="UP001066276"/>
    </source>
</evidence>